<dbReference type="HOGENOM" id="CLU_630051_0_0_1"/>
<name>M1WI11_CLAP2</name>
<evidence type="ECO:0000259" key="1">
    <source>
        <dbReference type="Pfam" id="PF20150"/>
    </source>
</evidence>
<keyword evidence="3" id="KW-1185">Reference proteome</keyword>
<evidence type="ECO:0000313" key="3">
    <source>
        <dbReference type="Proteomes" id="UP000016801"/>
    </source>
</evidence>
<dbReference type="AlphaFoldDB" id="M1WI11"/>
<comment type="caution">
    <text evidence="2">The sequence shown here is derived from an EMBL/GenBank/DDBJ whole genome shotgun (WGS) entry which is preliminary data.</text>
</comment>
<evidence type="ECO:0000313" key="2">
    <source>
        <dbReference type="EMBL" id="CCE33669.1"/>
    </source>
</evidence>
<reference evidence="2 3" key="1">
    <citation type="journal article" date="2013" name="PLoS Genet.">
        <title>Plant-symbiotic fungi as chemical engineers: Multi-genome analysis of the Clavicipitaceae reveals dynamics of alkaloid loci.</title>
        <authorList>
            <person name="Schardl C.L."/>
            <person name="Young C.A."/>
            <person name="Hesse U."/>
            <person name="Amyotte S.G."/>
            <person name="Andreeva K."/>
            <person name="Calie P.J."/>
            <person name="Fleetwood D.J."/>
            <person name="Haws D.C."/>
            <person name="Moore N."/>
            <person name="Oeser B."/>
            <person name="Panaccione D.G."/>
            <person name="Schweri K.K."/>
            <person name="Voisey C.R."/>
            <person name="Farman M.L."/>
            <person name="Jaromczyk J.W."/>
            <person name="Roe B.A."/>
            <person name="O'Sullivan D.M."/>
            <person name="Scott B."/>
            <person name="Tudzynski P."/>
            <person name="An Z."/>
            <person name="Arnaoudova E.G."/>
            <person name="Bullock C.T."/>
            <person name="Charlton N.D."/>
            <person name="Chen L."/>
            <person name="Cox M."/>
            <person name="Dinkins R.D."/>
            <person name="Florea S."/>
            <person name="Glenn A.E."/>
            <person name="Gordon A."/>
            <person name="Gueldener U."/>
            <person name="Harris D.R."/>
            <person name="Hollin W."/>
            <person name="Jaromczyk J."/>
            <person name="Johnson R.D."/>
            <person name="Khan A.K."/>
            <person name="Leistner E."/>
            <person name="Leuchtmann A."/>
            <person name="Li C."/>
            <person name="Liu J."/>
            <person name="Liu J."/>
            <person name="Liu M."/>
            <person name="Mace W."/>
            <person name="Machado C."/>
            <person name="Nagabhyru P."/>
            <person name="Pan J."/>
            <person name="Schmid J."/>
            <person name="Sugawara K."/>
            <person name="Steiner U."/>
            <person name="Takach J.E."/>
            <person name="Tanaka E."/>
            <person name="Webb J.S."/>
            <person name="Wilson E.V."/>
            <person name="Wiseman J.L."/>
            <person name="Yoshida R."/>
            <person name="Zeng Z."/>
        </authorList>
    </citation>
    <scope>NUCLEOTIDE SEQUENCE [LARGE SCALE GENOMIC DNA]</scope>
    <source>
        <strain evidence="2 3">20.1</strain>
    </source>
</reference>
<dbReference type="EMBL" id="CAGA01000063">
    <property type="protein sequence ID" value="CCE33669.1"/>
    <property type="molecule type" value="Genomic_DNA"/>
</dbReference>
<dbReference type="Pfam" id="PF20150">
    <property type="entry name" value="2EXR"/>
    <property type="match status" value="1"/>
</dbReference>
<accession>M1WI11</accession>
<sequence>MFRLFSSLVLELRQQIWRLALPDNIGRPLHFYQEHGYWRARVIEGYNCPGWKYKEAEFRTDLIDPEVQLCLPQFFVNHEAHDIAAAWLRQQGGGFVLSPGKPQKLDRFIRPFDTEQDTLYIPQDKWSQFFSEPWAMGNVPREQSEVTGVTVVNKAIRFALPEAIFWDPEMLELLPGHRQMWFDDPAKFFVIMGVQPEQISPAEQDSWSWEMKGTEMGALIWDMTKQEFVFEQGAETLDEEHVALFARMEEAARVNLREGMIENVCETLEIRLACNELEFRTELIDPVVQLRLPQFFVNHEAHDIAAAWLREQGGGFVLSPGQAHEMDRFVCPFNTERDTLYISPERWPQFAFEPDERLRHGSQLSTPYVNIVKKNIRLAMPDAVFWDTTLLQIFPWIRKDWFSGPGKVFVILGLQPEHDNRYWWDMEDTELGALV</sequence>
<proteinExistence type="predicted"/>
<dbReference type="VEuPathDB" id="FungiDB:CPUR_07595"/>
<feature type="domain" description="2EXR" evidence="1">
    <location>
        <begin position="2"/>
        <end position="90"/>
    </location>
</feature>
<dbReference type="InterPro" id="IPR045518">
    <property type="entry name" value="2EXR"/>
</dbReference>
<gene>
    <name evidence="2" type="ORF">CPUR_07595</name>
</gene>
<protein>
    <recommendedName>
        <fullName evidence="1">2EXR domain-containing protein</fullName>
    </recommendedName>
</protein>
<dbReference type="OrthoDB" id="3546385at2759"/>
<dbReference type="eggNOG" id="ENOG502SRJD">
    <property type="taxonomic scope" value="Eukaryota"/>
</dbReference>
<dbReference type="Proteomes" id="UP000016801">
    <property type="component" value="Unassembled WGS sequence"/>
</dbReference>
<organism evidence="2 3">
    <name type="scientific">Claviceps purpurea (strain 20.1)</name>
    <name type="common">Ergot fungus</name>
    <name type="synonym">Sphacelia segetum</name>
    <dbReference type="NCBI Taxonomy" id="1111077"/>
    <lineage>
        <taxon>Eukaryota</taxon>
        <taxon>Fungi</taxon>
        <taxon>Dikarya</taxon>
        <taxon>Ascomycota</taxon>
        <taxon>Pezizomycotina</taxon>
        <taxon>Sordariomycetes</taxon>
        <taxon>Hypocreomycetidae</taxon>
        <taxon>Hypocreales</taxon>
        <taxon>Clavicipitaceae</taxon>
        <taxon>Claviceps</taxon>
    </lineage>
</organism>